<evidence type="ECO:0000259" key="1">
    <source>
        <dbReference type="Pfam" id="PF00566"/>
    </source>
</evidence>
<dbReference type="PANTHER" id="PTHR16110:SF1">
    <property type="entry name" value="TBC1 DOMAIN FAMILY MEMBER 19"/>
    <property type="match status" value="1"/>
</dbReference>
<dbReference type="PANTHER" id="PTHR16110">
    <property type="entry name" value="TBC1 DOMAIN FAMILY MEMBER 19"/>
    <property type="match status" value="1"/>
</dbReference>
<keyword evidence="3" id="KW-1185">Reference proteome</keyword>
<evidence type="ECO:0000313" key="3">
    <source>
        <dbReference type="Proteomes" id="UP000023152"/>
    </source>
</evidence>
<dbReference type="AlphaFoldDB" id="X6LUF9"/>
<name>X6LUF9_RETFI</name>
<comment type="caution">
    <text evidence="2">The sequence shown here is derived from an EMBL/GenBank/DDBJ whole genome shotgun (WGS) entry which is preliminary data.</text>
</comment>
<dbReference type="Pfam" id="PF00566">
    <property type="entry name" value="RabGAP-TBC"/>
    <property type="match status" value="1"/>
</dbReference>
<dbReference type="InterPro" id="IPR042507">
    <property type="entry name" value="TBC1D19"/>
</dbReference>
<dbReference type="SUPFAM" id="SSF47923">
    <property type="entry name" value="Ypt/Rab-GAP domain of gyp1p"/>
    <property type="match status" value="1"/>
</dbReference>
<organism evidence="2 3">
    <name type="scientific">Reticulomyxa filosa</name>
    <dbReference type="NCBI Taxonomy" id="46433"/>
    <lineage>
        <taxon>Eukaryota</taxon>
        <taxon>Sar</taxon>
        <taxon>Rhizaria</taxon>
        <taxon>Retaria</taxon>
        <taxon>Foraminifera</taxon>
        <taxon>Monothalamids</taxon>
        <taxon>Reticulomyxidae</taxon>
        <taxon>Reticulomyxa</taxon>
    </lineage>
</organism>
<feature type="domain" description="Rab-GAP TBC" evidence="1">
    <location>
        <begin position="19"/>
        <end position="111"/>
    </location>
</feature>
<protein>
    <submittedName>
        <fullName evidence="2">TBC1 domain family member 19</fullName>
    </submittedName>
</protein>
<dbReference type="Gene3D" id="1.10.472.80">
    <property type="entry name" value="Ypt/Rab-GAP domain of gyp1p, domain 3"/>
    <property type="match status" value="1"/>
</dbReference>
<dbReference type="InterPro" id="IPR000195">
    <property type="entry name" value="Rab-GAP-TBC_dom"/>
</dbReference>
<dbReference type="Proteomes" id="UP000023152">
    <property type="component" value="Unassembled WGS sequence"/>
</dbReference>
<proteinExistence type="predicted"/>
<reference evidence="2 3" key="1">
    <citation type="journal article" date="2013" name="Curr. Biol.">
        <title>The Genome of the Foraminiferan Reticulomyxa filosa.</title>
        <authorList>
            <person name="Glockner G."/>
            <person name="Hulsmann N."/>
            <person name="Schleicher M."/>
            <person name="Noegel A.A."/>
            <person name="Eichinger L."/>
            <person name="Gallinger C."/>
            <person name="Pawlowski J."/>
            <person name="Sierra R."/>
            <person name="Euteneuer U."/>
            <person name="Pillet L."/>
            <person name="Moustafa A."/>
            <person name="Platzer M."/>
            <person name="Groth M."/>
            <person name="Szafranski K."/>
            <person name="Schliwa M."/>
        </authorList>
    </citation>
    <scope>NUCLEOTIDE SEQUENCE [LARGE SCALE GENOMIC DNA]</scope>
</reference>
<dbReference type="OrthoDB" id="10249775at2759"/>
<gene>
    <name evidence="2" type="ORF">RFI_33045</name>
</gene>
<evidence type="ECO:0000313" key="2">
    <source>
        <dbReference type="EMBL" id="ETO04350.1"/>
    </source>
</evidence>
<accession>X6LUF9</accession>
<dbReference type="EMBL" id="ASPP01029469">
    <property type="protein sequence ID" value="ETO04350.1"/>
    <property type="molecule type" value="Genomic_DNA"/>
</dbReference>
<dbReference type="InterPro" id="IPR035969">
    <property type="entry name" value="Rab-GAP_TBC_sf"/>
</dbReference>
<sequence>MIVYFDEKGKFLQKKQERIAIYIKKLDSIIYLSKSFEILAQYCCPKAFYHCVEIGVHPLSIVFPWIFTAFSGYLQINETLYLCDRILSYDSLELLSILSAAIFGFRQKDILKATNEQQIYVLFADIRGLKVIPILQHFLFSNH</sequence>